<dbReference type="STRING" id="4795.A0A225W9U4"/>
<protein>
    <submittedName>
        <fullName evidence="1">Uncharacterized protein</fullName>
    </submittedName>
</protein>
<accession>A0A225W9U4</accession>
<keyword evidence="2" id="KW-1185">Reference proteome</keyword>
<dbReference type="OrthoDB" id="128387at2759"/>
<comment type="caution">
    <text evidence="1">The sequence shown here is derived from an EMBL/GenBank/DDBJ whole genome shotgun (WGS) entry which is preliminary data.</text>
</comment>
<proteinExistence type="predicted"/>
<organism evidence="1 2">
    <name type="scientific">Phytophthora megakarya</name>
    <dbReference type="NCBI Taxonomy" id="4795"/>
    <lineage>
        <taxon>Eukaryota</taxon>
        <taxon>Sar</taxon>
        <taxon>Stramenopiles</taxon>
        <taxon>Oomycota</taxon>
        <taxon>Peronosporomycetes</taxon>
        <taxon>Peronosporales</taxon>
        <taxon>Peronosporaceae</taxon>
        <taxon>Phytophthora</taxon>
    </lineage>
</organism>
<gene>
    <name evidence="1" type="ORF">PHMEG_00012669</name>
</gene>
<evidence type="ECO:0000313" key="1">
    <source>
        <dbReference type="EMBL" id="OWZ13929.1"/>
    </source>
</evidence>
<name>A0A225W9U4_9STRA</name>
<dbReference type="Proteomes" id="UP000198211">
    <property type="component" value="Unassembled WGS sequence"/>
</dbReference>
<sequence length="339" mass="37148">MADHLLAQEYSRIRSAASTVLTEPLVSDEGARQLEEAYERDDTSPTEYLSLISAQRPFTPSSARHAVIIETGSYCASTPLPVIFKSFLMDHGNGAVKEVLEEYSVAMVEKIPSGVSGNQHTPERSVPATTRTALLATPRSSNAKPKKNQVPAKEADGSNAVVLYKGTVHRSKEIDREMNVSRLEETCQNTQMLAEELPVVTQEDMTMESLTDSDHEDQDVDMARHLDTGFKRIVSFELLLLSSCPSLFRNRNGLHPLVGEASSFLPHNGVELLSNGTLQRLLRSQVGKKLMQAHLVRTPVNELSNALMALNRSDLTADNLPVLSVNILMTTPALAGTDN</sequence>
<dbReference type="EMBL" id="NBNE01001460">
    <property type="protein sequence ID" value="OWZ13929.1"/>
    <property type="molecule type" value="Genomic_DNA"/>
</dbReference>
<reference evidence="2" key="1">
    <citation type="submission" date="2017-03" db="EMBL/GenBank/DDBJ databases">
        <title>Phytopthora megakarya and P. palmivora, two closely related causual agents of cacao black pod achieved similar genome size and gene model numbers by different mechanisms.</title>
        <authorList>
            <person name="Ali S."/>
            <person name="Shao J."/>
            <person name="Larry D.J."/>
            <person name="Kronmiller B."/>
            <person name="Shen D."/>
            <person name="Strem M.D."/>
            <person name="Melnick R.L."/>
            <person name="Guiltinan M.J."/>
            <person name="Tyler B.M."/>
            <person name="Meinhardt L.W."/>
            <person name="Bailey B.A."/>
        </authorList>
    </citation>
    <scope>NUCLEOTIDE SEQUENCE [LARGE SCALE GENOMIC DNA]</scope>
    <source>
        <strain evidence="2">zdho120</strain>
    </source>
</reference>
<evidence type="ECO:0000313" key="2">
    <source>
        <dbReference type="Proteomes" id="UP000198211"/>
    </source>
</evidence>
<dbReference type="AlphaFoldDB" id="A0A225W9U4"/>